<accession>A0A2H0TVM1</accession>
<proteinExistence type="predicted"/>
<reference evidence="3" key="1">
    <citation type="submission" date="2017-09" db="EMBL/GenBank/DDBJ databases">
        <title>Depth-based differentiation of microbial function through sediment-hosted aquifers and enrichment of novel symbionts in the deep terrestrial subsurface.</title>
        <authorList>
            <person name="Probst A.J."/>
            <person name="Ladd B."/>
            <person name="Jarett J.K."/>
            <person name="Geller-Mcgrath D.E."/>
            <person name="Sieber C.M.K."/>
            <person name="Emerson J.B."/>
            <person name="Anantharaman K."/>
            <person name="Thomas B.C."/>
            <person name="Malmstrom R."/>
            <person name="Stieglmeier M."/>
            <person name="Klingl A."/>
            <person name="Woyke T."/>
            <person name="Ryan C.M."/>
            <person name="Banfield J.F."/>
        </authorList>
    </citation>
    <scope>NUCLEOTIDE SEQUENCE [LARGE SCALE GENOMIC DNA]</scope>
</reference>
<name>A0A2H0TVM1_9BACT</name>
<feature type="compositionally biased region" description="Basic and acidic residues" evidence="1">
    <location>
        <begin position="262"/>
        <end position="273"/>
    </location>
</feature>
<organism evidence="2 3">
    <name type="scientific">Candidatus Magasanikbacteria bacterium CG10_big_fil_rev_8_21_14_0_10_42_10</name>
    <dbReference type="NCBI Taxonomy" id="1974649"/>
    <lineage>
        <taxon>Bacteria</taxon>
        <taxon>Candidatus Magasanikiibacteriota</taxon>
    </lineage>
</organism>
<dbReference type="Proteomes" id="UP000231530">
    <property type="component" value="Unassembled WGS sequence"/>
</dbReference>
<sequence>MLGGRIFFNKKTARTLQAVFLFQKVSSLFTFRKTHQFRYHLKTSTRPCHTIPKKRAWDATREHGLVGRGRHEDEVEDEDASPVVVGVGLDELDVRPREVHDLHLLARVDAVGLHGAALPSLEDVRPVGIGGILLAVHEELAACLDVLGLDDDGVAVDHDVVEKVVVISERTRHLGHGRRGQADRLVQPCHRDAVAAVAVHVGRARQQMLTGVVVDADLVGASLQLHAAGAGGTVAVVDAIGGVGVDAGVGVAAGDEGDGDGGGEHVTHRESSW</sequence>
<evidence type="ECO:0000313" key="2">
    <source>
        <dbReference type="EMBL" id="PIR76210.1"/>
    </source>
</evidence>
<evidence type="ECO:0000256" key="1">
    <source>
        <dbReference type="SAM" id="MobiDB-lite"/>
    </source>
</evidence>
<feature type="region of interest" description="Disordered" evidence="1">
    <location>
        <begin position="253"/>
        <end position="273"/>
    </location>
</feature>
<evidence type="ECO:0000313" key="3">
    <source>
        <dbReference type="Proteomes" id="UP000231530"/>
    </source>
</evidence>
<protein>
    <submittedName>
        <fullName evidence="2">Uncharacterized protein</fullName>
    </submittedName>
</protein>
<gene>
    <name evidence="2" type="ORF">COU32_03350</name>
</gene>
<dbReference type="EMBL" id="PFBY01000037">
    <property type="protein sequence ID" value="PIR76210.1"/>
    <property type="molecule type" value="Genomic_DNA"/>
</dbReference>
<dbReference type="AlphaFoldDB" id="A0A2H0TVM1"/>
<comment type="caution">
    <text evidence="2">The sequence shown here is derived from an EMBL/GenBank/DDBJ whole genome shotgun (WGS) entry which is preliminary data.</text>
</comment>